<dbReference type="OrthoDB" id="5398685at2759"/>
<organism evidence="2 3">
    <name type="scientific">Trichoderma gamsii</name>
    <dbReference type="NCBI Taxonomy" id="398673"/>
    <lineage>
        <taxon>Eukaryota</taxon>
        <taxon>Fungi</taxon>
        <taxon>Dikarya</taxon>
        <taxon>Ascomycota</taxon>
        <taxon>Pezizomycotina</taxon>
        <taxon>Sordariomycetes</taxon>
        <taxon>Hypocreomycetidae</taxon>
        <taxon>Hypocreales</taxon>
        <taxon>Hypocreaceae</taxon>
        <taxon>Trichoderma</taxon>
    </lineage>
</organism>
<comment type="caution">
    <text evidence="2">The sequence shown here is derived from an EMBL/GenBank/DDBJ whole genome shotgun (WGS) entry which is preliminary data.</text>
</comment>
<proteinExistence type="predicted"/>
<feature type="region of interest" description="Disordered" evidence="1">
    <location>
        <begin position="1"/>
        <end position="22"/>
    </location>
</feature>
<evidence type="ECO:0000313" key="2">
    <source>
        <dbReference type="EMBL" id="PNP42720.1"/>
    </source>
</evidence>
<dbReference type="Proteomes" id="UP000236546">
    <property type="component" value="Unassembled WGS sequence"/>
</dbReference>
<gene>
    <name evidence="2" type="ORF">TGAMA5MH_05461</name>
</gene>
<evidence type="ECO:0000256" key="1">
    <source>
        <dbReference type="SAM" id="MobiDB-lite"/>
    </source>
</evidence>
<reference evidence="2 3" key="1">
    <citation type="submission" date="2017-02" db="EMBL/GenBank/DDBJ databases">
        <title>Genomes of Trichoderma spp. with biocontrol activity.</title>
        <authorList>
            <person name="Gardiner D."/>
            <person name="Kazan K."/>
            <person name="Vos C."/>
            <person name="Harvey P."/>
        </authorList>
    </citation>
    <scope>NUCLEOTIDE SEQUENCE [LARGE SCALE GENOMIC DNA]</scope>
    <source>
        <strain evidence="2 3">A5MH</strain>
    </source>
</reference>
<accession>A0A2K0TB19</accession>
<protein>
    <submittedName>
        <fullName evidence="2">Uncharacterized protein</fullName>
    </submittedName>
</protein>
<name>A0A2K0TB19_9HYPO</name>
<dbReference type="AlphaFoldDB" id="A0A2K0TB19"/>
<dbReference type="EMBL" id="MTYH01000050">
    <property type="protein sequence ID" value="PNP42720.1"/>
    <property type="molecule type" value="Genomic_DNA"/>
</dbReference>
<sequence>MGASSDSPVANPPKPDQHEAAPEVDLAQALRELAK</sequence>
<evidence type="ECO:0000313" key="3">
    <source>
        <dbReference type="Proteomes" id="UP000236546"/>
    </source>
</evidence>